<dbReference type="AlphaFoldDB" id="A0A6P8SLA4"/>
<dbReference type="PANTHER" id="PTHR45153:SF1">
    <property type="entry name" value="TETRATRICOPEPTIDE REPEAT PROTEIN 16"/>
    <property type="match status" value="1"/>
</dbReference>
<proteinExistence type="predicted"/>
<reference evidence="3 4" key="1">
    <citation type="submission" date="2025-04" db="UniProtKB">
        <authorList>
            <consortium name="RefSeq"/>
        </authorList>
    </citation>
    <scope>IDENTIFICATION</scope>
</reference>
<dbReference type="InterPro" id="IPR011990">
    <property type="entry name" value="TPR-like_helical_dom_sf"/>
</dbReference>
<dbReference type="Proteomes" id="UP000515159">
    <property type="component" value="Chromosome 10"/>
</dbReference>
<organism evidence="2 3">
    <name type="scientific">Geotrypetes seraphini</name>
    <name type="common">Gaboon caecilian</name>
    <name type="synonym">Caecilia seraphini</name>
    <dbReference type="NCBI Taxonomy" id="260995"/>
    <lineage>
        <taxon>Eukaryota</taxon>
        <taxon>Metazoa</taxon>
        <taxon>Chordata</taxon>
        <taxon>Craniata</taxon>
        <taxon>Vertebrata</taxon>
        <taxon>Euteleostomi</taxon>
        <taxon>Amphibia</taxon>
        <taxon>Gymnophiona</taxon>
        <taxon>Geotrypetes</taxon>
    </lineage>
</organism>
<name>A0A6P8SLA4_GEOSA</name>
<dbReference type="PANTHER" id="PTHR45153">
    <property type="entry name" value="TETRATRICOPEPTIDE REPEAT PROTEIN 16"/>
    <property type="match status" value="1"/>
</dbReference>
<dbReference type="OrthoDB" id="1926212at2759"/>
<dbReference type="RefSeq" id="XP_033815957.1">
    <property type="nucleotide sequence ID" value="XM_033960066.1"/>
</dbReference>
<evidence type="ECO:0000313" key="2">
    <source>
        <dbReference type="Proteomes" id="UP000515159"/>
    </source>
</evidence>
<dbReference type="RefSeq" id="XP_033815956.1">
    <property type="nucleotide sequence ID" value="XM_033960065.1"/>
</dbReference>
<dbReference type="CTD" id="158248"/>
<dbReference type="Gene3D" id="1.25.40.10">
    <property type="entry name" value="Tetratricopeptide repeat domain"/>
    <property type="match status" value="5"/>
</dbReference>
<keyword evidence="1" id="KW-0802">TPR repeat</keyword>
<feature type="repeat" description="TPR" evidence="1">
    <location>
        <begin position="373"/>
        <end position="406"/>
    </location>
</feature>
<dbReference type="Pfam" id="PF00515">
    <property type="entry name" value="TPR_1"/>
    <property type="match status" value="1"/>
</dbReference>
<dbReference type="PROSITE" id="PS50005">
    <property type="entry name" value="TPR"/>
    <property type="match status" value="2"/>
</dbReference>
<evidence type="ECO:0000313" key="3">
    <source>
        <dbReference type="RefSeq" id="XP_033815956.1"/>
    </source>
</evidence>
<evidence type="ECO:0000256" key="1">
    <source>
        <dbReference type="PROSITE-ProRule" id="PRU00339"/>
    </source>
</evidence>
<feature type="repeat" description="TPR" evidence="1">
    <location>
        <begin position="414"/>
        <end position="447"/>
    </location>
</feature>
<gene>
    <name evidence="3 4" type="primary">TTC16</name>
</gene>
<dbReference type="GeneID" id="117367494"/>
<dbReference type="SUPFAM" id="SSF48452">
    <property type="entry name" value="TPR-like"/>
    <property type="match status" value="1"/>
</dbReference>
<evidence type="ECO:0000313" key="4">
    <source>
        <dbReference type="RefSeq" id="XP_033815957.1"/>
    </source>
</evidence>
<accession>A0A6P8SLA4</accession>
<protein>
    <submittedName>
        <fullName evidence="3 4">Tetratricopeptide repeat protein 16 isoform X1</fullName>
    </submittedName>
</protein>
<keyword evidence="2" id="KW-1185">Reference proteome</keyword>
<sequence length="546" mass="62415">MEIKNLNVFAPKLNKVTIGLFPTAVSEEKLQEAREKAKKRIFGTSVVFYHTDGKKTEQEAKALPEIVQAQVNQQYNKGLNFLSQAEGENAIISFSKAIILDSEKVELYVKRAEGFLLLCDFQSAALNLRKACSFNTPKEEYLALLAFVLFLQGQCLYDQESYLDALHSFTLASEIQPWNKAYRLQSIACLAALDRHGDCLRLIHMQLQEEKENADLYVLRARLHDHYQQVKLCFQDVKAALTLEPKHSGAQALREKLMTKAGEAKVLAISRALEGKLEEALQKINLALESQPSEAQYYIIRGTIYRRLQHFTAAIDDYLLALELSCDQETRTKAQTQLMLTYNDFAVNCYTKGFYKEGVLLLNKALKGQKKEPGLYINRGDCFFQLKEMTFALADYQQALELKPHDQNVLNRISVVYNEIGLQEQKKRKYERAESFFSKAIEKQPYLPQYYWHRARVRRWLQDPKGAQEDAAVAMLLSSDSKKVFPIATSFFPGKTMTEIASSEVGQAAKMILNNAISCPELPDSSQHETVWREPKIQHLNSFLYQ</sequence>
<dbReference type="InterPro" id="IPR019734">
    <property type="entry name" value="TPR_rpt"/>
</dbReference>
<dbReference type="SMART" id="SM00028">
    <property type="entry name" value="TPR"/>
    <property type="match status" value="8"/>
</dbReference>
<dbReference type="Pfam" id="PF13432">
    <property type="entry name" value="TPR_16"/>
    <property type="match status" value="1"/>
</dbReference>
<dbReference type="KEGG" id="gsh:117367494"/>